<keyword evidence="4" id="KW-1185">Reference proteome</keyword>
<keyword evidence="1" id="KW-1133">Transmembrane helix</keyword>
<dbReference type="Proteomes" id="UP000661507">
    <property type="component" value="Unassembled WGS sequence"/>
</dbReference>
<reference evidence="3" key="2">
    <citation type="submission" date="2020-09" db="EMBL/GenBank/DDBJ databases">
        <authorList>
            <person name="Sun Q."/>
            <person name="Zhou Y."/>
        </authorList>
    </citation>
    <scope>NUCLEOTIDE SEQUENCE</scope>
    <source>
        <strain evidence="3">CGMCC 1.3617</strain>
    </source>
</reference>
<proteinExistence type="predicted"/>
<dbReference type="Pfam" id="PF12158">
    <property type="entry name" value="DUF3592"/>
    <property type="match status" value="1"/>
</dbReference>
<protein>
    <recommendedName>
        <fullName evidence="2">DUF3592 domain-containing protein</fullName>
    </recommendedName>
</protein>
<comment type="caution">
    <text evidence="3">The sequence shown here is derived from an EMBL/GenBank/DDBJ whole genome shotgun (WGS) entry which is preliminary data.</text>
</comment>
<sequence length="247" mass="26614">MRRILPALFLLIGLALLAGSGFAIWSEVNFRRGAVETDAQVVEMLTRSSRDRDRRTTSYTYVPVFVFTLPDGTKRRVEGGVASNPPCCTVGETIRIRYRPEAPEHAQMTGFMESWFVATLLGGMGLVFALVSKAIWGFGRPGGVVVAGGPIAAPANAMTFQVPLVGLRRDAMGWVLQARWSDPRSGVQRLFESPAIPFDPVPQMRSMTSVNVTFDPGDPASAYAMDLSFLVAPAAAPAPSAGPVRRG</sequence>
<name>A0A917NH90_9PROT</name>
<dbReference type="AlphaFoldDB" id="A0A917NH90"/>
<feature type="domain" description="DUF3592" evidence="2">
    <location>
        <begin position="37"/>
        <end position="107"/>
    </location>
</feature>
<accession>A0A917NH90</accession>
<dbReference type="EMBL" id="BMKW01000001">
    <property type="protein sequence ID" value="GGI97815.1"/>
    <property type="molecule type" value="Genomic_DNA"/>
</dbReference>
<reference evidence="3" key="1">
    <citation type="journal article" date="2014" name="Int. J. Syst. Evol. Microbiol.">
        <title>Complete genome sequence of Corynebacterium casei LMG S-19264T (=DSM 44701T), isolated from a smear-ripened cheese.</title>
        <authorList>
            <consortium name="US DOE Joint Genome Institute (JGI-PGF)"/>
            <person name="Walter F."/>
            <person name="Albersmeier A."/>
            <person name="Kalinowski J."/>
            <person name="Ruckert C."/>
        </authorList>
    </citation>
    <scope>NUCLEOTIDE SEQUENCE</scope>
    <source>
        <strain evidence="3">CGMCC 1.3617</strain>
    </source>
</reference>
<keyword evidence="1" id="KW-0812">Transmembrane</keyword>
<gene>
    <name evidence="3" type="ORF">GCM10011320_00710</name>
</gene>
<dbReference type="RefSeq" id="WP_188964930.1">
    <property type="nucleotide sequence ID" value="NZ_BMKW01000001.1"/>
</dbReference>
<organism evidence="3 4">
    <name type="scientific">Neoroseomonas lacus</name>
    <dbReference type="NCBI Taxonomy" id="287609"/>
    <lineage>
        <taxon>Bacteria</taxon>
        <taxon>Pseudomonadati</taxon>
        <taxon>Pseudomonadota</taxon>
        <taxon>Alphaproteobacteria</taxon>
        <taxon>Acetobacterales</taxon>
        <taxon>Acetobacteraceae</taxon>
        <taxon>Neoroseomonas</taxon>
    </lineage>
</organism>
<evidence type="ECO:0000313" key="3">
    <source>
        <dbReference type="EMBL" id="GGI97815.1"/>
    </source>
</evidence>
<keyword evidence="1" id="KW-0472">Membrane</keyword>
<evidence type="ECO:0000256" key="1">
    <source>
        <dbReference type="SAM" id="Phobius"/>
    </source>
</evidence>
<evidence type="ECO:0000259" key="2">
    <source>
        <dbReference type="Pfam" id="PF12158"/>
    </source>
</evidence>
<feature type="transmembrane region" description="Helical" evidence="1">
    <location>
        <begin position="114"/>
        <end position="131"/>
    </location>
</feature>
<evidence type="ECO:0000313" key="4">
    <source>
        <dbReference type="Proteomes" id="UP000661507"/>
    </source>
</evidence>
<dbReference type="InterPro" id="IPR021994">
    <property type="entry name" value="DUF3592"/>
</dbReference>